<dbReference type="KEGG" id="cthd:CDO33_18450"/>
<evidence type="ECO:0000313" key="11">
    <source>
        <dbReference type="Proteomes" id="UP000236151"/>
    </source>
</evidence>
<dbReference type="PRINTS" id="PR00742">
    <property type="entry name" value="GLHYDRLASE35"/>
</dbReference>
<dbReference type="InterPro" id="IPR031330">
    <property type="entry name" value="Gly_Hdrlase_35_cat"/>
</dbReference>
<dbReference type="PROSITE" id="PS01182">
    <property type="entry name" value="GLYCOSYL_HYDROL_F35"/>
    <property type="match status" value="1"/>
</dbReference>
<dbReference type="RefSeq" id="WP_103081911.1">
    <property type="nucleotide sequence ID" value="NZ_CP021850.1"/>
</dbReference>
<keyword evidence="2" id="KW-0732">Signal</keyword>
<dbReference type="OrthoDB" id="9813184at2"/>
<feature type="active site" description="Proton donor" evidence="6">
    <location>
        <position position="158"/>
    </location>
</feature>
<dbReference type="SUPFAM" id="SSF49785">
    <property type="entry name" value="Galactose-binding domain-like"/>
    <property type="match status" value="1"/>
</dbReference>
<dbReference type="InterPro" id="IPR048913">
    <property type="entry name" value="BetaGal_gal-bd"/>
</dbReference>
<reference evidence="10 11" key="1">
    <citation type="submission" date="2017-06" db="EMBL/GenBank/DDBJ databases">
        <title>Investigating the central metabolism of Clostridium thermosuccinogenes.</title>
        <authorList>
            <person name="Koendjbiharie J.G."/>
            <person name="van Kranenburg R."/>
        </authorList>
    </citation>
    <scope>NUCLEOTIDE SEQUENCE [LARGE SCALE GENOMIC DNA]</scope>
    <source>
        <strain evidence="10 11">DSM 5806</strain>
    </source>
</reference>
<protein>
    <submittedName>
        <fullName evidence="10">Beta-galactosidase</fullName>
    </submittedName>
</protein>
<keyword evidence="3" id="KW-0378">Hydrolase</keyword>
<name>A0A2K2FHA2_9CLOT</name>
<dbReference type="InterPro" id="IPR048912">
    <property type="entry name" value="BetaGal1-like_ABD1"/>
</dbReference>
<comment type="caution">
    <text evidence="10">The sequence shown here is derived from an EMBL/GenBank/DDBJ whole genome shotgun (WGS) entry which is preliminary data.</text>
</comment>
<keyword evidence="11" id="KW-1185">Reference proteome</keyword>
<dbReference type="PANTHER" id="PTHR23421">
    <property type="entry name" value="BETA-GALACTOSIDASE RELATED"/>
    <property type="match status" value="1"/>
</dbReference>
<dbReference type="EMBL" id="NIOJ01000030">
    <property type="protein sequence ID" value="PNT98143.1"/>
    <property type="molecule type" value="Genomic_DNA"/>
</dbReference>
<dbReference type="GO" id="GO:0005975">
    <property type="term" value="P:carbohydrate metabolic process"/>
    <property type="evidence" value="ECO:0007669"/>
    <property type="project" value="InterPro"/>
</dbReference>
<feature type="domain" description="Glycoside hydrolase 35 catalytic" evidence="7">
    <location>
        <begin position="11"/>
        <end position="324"/>
    </location>
</feature>
<dbReference type="InterPro" id="IPR017853">
    <property type="entry name" value="GH"/>
</dbReference>
<dbReference type="SUPFAM" id="SSF51445">
    <property type="entry name" value="(Trans)glycosidases"/>
    <property type="match status" value="1"/>
</dbReference>
<feature type="active site" description="Nucleophile" evidence="6">
    <location>
        <position position="234"/>
    </location>
</feature>
<evidence type="ECO:0000256" key="4">
    <source>
        <dbReference type="ARBA" id="ARBA00023180"/>
    </source>
</evidence>
<evidence type="ECO:0000256" key="6">
    <source>
        <dbReference type="PIRSR" id="PIRSR006336-1"/>
    </source>
</evidence>
<evidence type="ECO:0000259" key="7">
    <source>
        <dbReference type="Pfam" id="PF01301"/>
    </source>
</evidence>
<proteinExistence type="inferred from homology"/>
<dbReference type="FunFam" id="3.20.20.80:FF:000116">
    <property type="entry name" value="Beta-galactosidase 3"/>
    <property type="match status" value="1"/>
</dbReference>
<dbReference type="InterPro" id="IPR019801">
    <property type="entry name" value="Glyco_hydro_35_CS"/>
</dbReference>
<dbReference type="Pfam" id="PF21317">
    <property type="entry name" value="BetaGal_ABD_1"/>
    <property type="match status" value="1"/>
</dbReference>
<dbReference type="InterPro" id="IPR001944">
    <property type="entry name" value="Glycoside_Hdrlase_35"/>
</dbReference>
<dbReference type="FunFam" id="2.60.120.260:FF:000021">
    <property type="entry name" value="Beta-galactosidase"/>
    <property type="match status" value="1"/>
</dbReference>
<dbReference type="Gene3D" id="3.20.20.80">
    <property type="entry name" value="Glycosidases"/>
    <property type="match status" value="1"/>
</dbReference>
<sequence length="580" mass="66802">MSKFEISGTDFLYDGKPVKILSGAIHYFRIVPEYWKDRLLKLKACGFNTVETYIAWNMHEPREGEFCFEGICDIERFVRTAGELGLFVIVRPSPYICAEWEFGGLPAWLLSYPDMKLRCNYKPYLDKVDAYYDVLIPKLLPYLCTNGGPIIAMQIENEYGSYGADKEYLQHIKEALKKRGVDVLLFTSDGPTDMMLQGGTLPDVFKTVNFGSRHEEAFAKLKEYQNDKPLMCTEFWNGWFDHWGEEHHTRGHEDTVREFDGMLKYGASVNFYMFHGGTNFGFMNGANHSDSYEPTVTSYDYDAPLNESGDPTPKYYAVRDVLSKYVEIDHSIKVEPSLKKSYGEARMTQQADLFDSLDKLSEPMERVCPEPMEKLGQNYGFILYRTQLKGYKGHLPLEIKDVHDRALIFLNGKYVDVIYRNDKDKRVFLDLSGGSSTLDILVENMGRVNYGPFLKDHKGITEHVRLDYHFLFGWTIYPLPMDDLSKLCFDDAKVPRTTSFYRGTFNVDEMADTFLSLDGWVKGAVWINGFNIGRYWNVGPQKTLYVPAPLLKKSENEIIIFEVHEPQNLTVKFTDKPDLG</sequence>
<comment type="similarity">
    <text evidence="1">Belongs to the glycosyl hydrolase 35 family.</text>
</comment>
<evidence type="ECO:0000313" key="10">
    <source>
        <dbReference type="EMBL" id="PNT98143.1"/>
    </source>
</evidence>
<dbReference type="Pfam" id="PF21467">
    <property type="entry name" value="BetaGal_gal-bd"/>
    <property type="match status" value="1"/>
</dbReference>
<evidence type="ECO:0000256" key="1">
    <source>
        <dbReference type="ARBA" id="ARBA00009809"/>
    </source>
</evidence>
<dbReference type="GO" id="GO:0004565">
    <property type="term" value="F:beta-galactosidase activity"/>
    <property type="evidence" value="ECO:0007669"/>
    <property type="project" value="InterPro"/>
</dbReference>
<dbReference type="Pfam" id="PF01301">
    <property type="entry name" value="Glyco_hydro_35"/>
    <property type="match status" value="1"/>
</dbReference>
<evidence type="ECO:0000259" key="8">
    <source>
        <dbReference type="Pfam" id="PF21317"/>
    </source>
</evidence>
<feature type="domain" description="Beta-galactosidase galactose-binding" evidence="9">
    <location>
        <begin position="499"/>
        <end position="556"/>
    </location>
</feature>
<keyword evidence="4" id="KW-0325">Glycoprotein</keyword>
<keyword evidence="5" id="KW-0326">Glycosidase</keyword>
<gene>
    <name evidence="10" type="ORF">CDQ84_11650</name>
</gene>
<evidence type="ECO:0000256" key="2">
    <source>
        <dbReference type="ARBA" id="ARBA00022729"/>
    </source>
</evidence>
<accession>A0A2K2FHA2</accession>
<dbReference type="Proteomes" id="UP000236151">
    <property type="component" value="Unassembled WGS sequence"/>
</dbReference>
<evidence type="ECO:0000256" key="5">
    <source>
        <dbReference type="ARBA" id="ARBA00023295"/>
    </source>
</evidence>
<evidence type="ECO:0000256" key="3">
    <source>
        <dbReference type="ARBA" id="ARBA00022801"/>
    </source>
</evidence>
<feature type="domain" description="Beta-galactosidase 1-like first all-beta" evidence="8">
    <location>
        <begin position="369"/>
        <end position="480"/>
    </location>
</feature>
<dbReference type="InterPro" id="IPR026283">
    <property type="entry name" value="B-gal_1-like"/>
</dbReference>
<dbReference type="PIRSF" id="PIRSF006336">
    <property type="entry name" value="B-gal"/>
    <property type="match status" value="1"/>
</dbReference>
<dbReference type="InterPro" id="IPR008979">
    <property type="entry name" value="Galactose-bd-like_sf"/>
</dbReference>
<evidence type="ECO:0000259" key="9">
    <source>
        <dbReference type="Pfam" id="PF21467"/>
    </source>
</evidence>
<dbReference type="AlphaFoldDB" id="A0A2K2FHA2"/>
<dbReference type="Gene3D" id="2.60.120.260">
    <property type="entry name" value="Galactose-binding domain-like"/>
    <property type="match status" value="2"/>
</dbReference>
<organism evidence="10 11">
    <name type="scientific">Clostridium thermosuccinogenes</name>
    <dbReference type="NCBI Taxonomy" id="84032"/>
    <lineage>
        <taxon>Bacteria</taxon>
        <taxon>Bacillati</taxon>
        <taxon>Bacillota</taxon>
        <taxon>Clostridia</taxon>
        <taxon>Eubacteriales</taxon>
        <taxon>Clostridiaceae</taxon>
        <taxon>Clostridium</taxon>
    </lineage>
</organism>